<accession>A0A481YYH6</accession>
<sequence length="213" mass="24843">METNHRKIIDNQPYHDNIIGIVICRDADILCRIYLITNKTINSASIFLGDCLLNAINYKNIHLIRKNVEPDVNVYRLDYFEEDKDLELYLAKMSFTRLEISVAFTDDIKPDDIIKFGLQYKNLEGQERRDFAAEGGLTPFKACGQVNTLSYFHGLCCTTEMTFPSLEPRENYRYTGQKGSRPDPEYDIPFVSASYYKNLYTQYDHYISPHQMM</sequence>
<evidence type="ECO:0000313" key="1">
    <source>
        <dbReference type="EMBL" id="QBK87875.1"/>
    </source>
</evidence>
<gene>
    <name evidence="1" type="ORF">LCMAC202_02360</name>
</gene>
<proteinExistence type="predicted"/>
<reference evidence="1" key="1">
    <citation type="journal article" date="2019" name="MBio">
        <title>Virus Genomes from Deep Sea Sediments Expand the Ocean Megavirome and Support Independent Origins of Viral Gigantism.</title>
        <authorList>
            <person name="Backstrom D."/>
            <person name="Yutin N."/>
            <person name="Jorgensen S.L."/>
            <person name="Dharamshi J."/>
            <person name="Homa F."/>
            <person name="Zaremba-Niedwiedzka K."/>
            <person name="Spang A."/>
            <person name="Wolf Y.I."/>
            <person name="Koonin E.V."/>
            <person name="Ettema T.J."/>
        </authorList>
    </citation>
    <scope>NUCLEOTIDE SEQUENCE</scope>
</reference>
<organism evidence="1">
    <name type="scientific">Marseillevirus LCMAC202</name>
    <dbReference type="NCBI Taxonomy" id="2506606"/>
    <lineage>
        <taxon>Viruses</taxon>
        <taxon>Varidnaviria</taxon>
        <taxon>Bamfordvirae</taxon>
        <taxon>Nucleocytoviricota</taxon>
        <taxon>Megaviricetes</taxon>
        <taxon>Pimascovirales</taxon>
        <taxon>Pimascovirales incertae sedis</taxon>
        <taxon>Marseilleviridae</taxon>
    </lineage>
</organism>
<dbReference type="EMBL" id="MK500370">
    <property type="protein sequence ID" value="QBK87875.1"/>
    <property type="molecule type" value="Genomic_DNA"/>
</dbReference>
<name>A0A481YYH6_9VIRU</name>
<protein>
    <submittedName>
        <fullName evidence="1">Uncharacterized protein</fullName>
    </submittedName>
</protein>